<evidence type="ECO:0000256" key="7">
    <source>
        <dbReference type="ARBA" id="ARBA00023010"/>
    </source>
</evidence>
<accession>A0A451D260</accession>
<dbReference type="Gene3D" id="1.10.3370.10">
    <property type="entry name" value="SecY subunit domain"/>
    <property type="match status" value="1"/>
</dbReference>
<evidence type="ECO:0000256" key="12">
    <source>
        <dbReference type="RuleBase" id="RU003484"/>
    </source>
</evidence>
<evidence type="ECO:0000256" key="13">
    <source>
        <dbReference type="RuleBase" id="RU004349"/>
    </source>
</evidence>
<dbReference type="AlphaFoldDB" id="A0A451D260"/>
<comment type="subunit">
    <text evidence="10">Component of the Sec protein translocase complex. Heterotrimer consisting of SecY, SecE and SecG subunits. The heterotrimers can form oligomers, although 1 heterotrimer is thought to be able to translocate proteins. Interacts with the ribosome. Interacts with SecDF, and other proteins may be involved. Interacts with SecA.</text>
</comment>
<keyword evidence="3 10" id="KW-0813">Transport</keyword>
<dbReference type="GO" id="GO:0065002">
    <property type="term" value="P:intracellular protein transmembrane transport"/>
    <property type="evidence" value="ECO:0007669"/>
    <property type="project" value="UniProtKB-UniRule"/>
</dbReference>
<evidence type="ECO:0000256" key="11">
    <source>
        <dbReference type="RuleBase" id="RU000537"/>
    </source>
</evidence>
<dbReference type="Proteomes" id="UP000294412">
    <property type="component" value="Chromosome"/>
</dbReference>
<dbReference type="FunFam" id="1.10.3370.10:FF:000001">
    <property type="entry name" value="Preprotein translocase subunit SecY"/>
    <property type="match status" value="1"/>
</dbReference>
<evidence type="ECO:0000313" key="14">
    <source>
        <dbReference type="EMBL" id="VFP79731.1"/>
    </source>
</evidence>
<dbReference type="GO" id="GO:0043952">
    <property type="term" value="P:protein transport by the Sec complex"/>
    <property type="evidence" value="ECO:0007669"/>
    <property type="project" value="UniProtKB-UniRule"/>
</dbReference>
<dbReference type="InterPro" id="IPR023201">
    <property type="entry name" value="SecY_dom_sf"/>
</dbReference>
<evidence type="ECO:0000256" key="1">
    <source>
        <dbReference type="ARBA" id="ARBA00004141"/>
    </source>
</evidence>
<dbReference type="Pfam" id="PF00344">
    <property type="entry name" value="SecY"/>
    <property type="match status" value="1"/>
</dbReference>
<evidence type="ECO:0000256" key="4">
    <source>
        <dbReference type="ARBA" id="ARBA00022692"/>
    </source>
</evidence>
<feature type="transmembrane region" description="Helical" evidence="10">
    <location>
        <begin position="215"/>
        <end position="237"/>
    </location>
</feature>
<evidence type="ECO:0000256" key="9">
    <source>
        <dbReference type="ARBA" id="ARBA00039733"/>
    </source>
</evidence>
<proteinExistence type="inferred from homology"/>
<feature type="transmembrane region" description="Helical" evidence="10">
    <location>
        <begin position="75"/>
        <end position="98"/>
    </location>
</feature>
<sequence length="441" mass="49106">MTKQFRFASQNTKSGLSELKKRLIFVIMALIIFRMGSFIPIPGIDVTIISNLLKHQRGTIIEMFNMFSGGALSRASIFALGIMPYISSSIIVQIVSMINHKLSELKKEGEAGRQKINQYTRYGTLILGVFQSIGIAVGLPNMPGMQGLVLHPGFGFYIIAVISLVTGTMFLMWLGEQITEKGIGNGISIIIFAGIVAGLPPAIAHTIEQARQGDLNFFLLLCLVFLVFAVTLFVVFIERGQRRIIVHYAKRQQGRRIYAAHNTHLPLKVNMSGVIPAIFASSLILMPATITSWFGGGKSFGWLTKISFLLQPGQLLYIILYTIAIIFFSFFYTSLVFNPRETADNLKKCGAFILGIRPGEQTARYINKVMTRLTFIGALYITFICLIPEFLRNAMNVPFYFGGTSLLIVVVVIMDFISHVQTLLMSSQYESVLNKVNLKKL</sequence>
<feature type="transmembrane region" description="Helical" evidence="10">
    <location>
        <begin position="274"/>
        <end position="295"/>
    </location>
</feature>
<dbReference type="PROSITE" id="PS00756">
    <property type="entry name" value="SECY_2"/>
    <property type="match status" value="1"/>
</dbReference>
<feature type="transmembrane region" description="Helical" evidence="10">
    <location>
        <begin position="154"/>
        <end position="174"/>
    </location>
</feature>
<reference evidence="14 15" key="1">
    <citation type="submission" date="2019-02" db="EMBL/GenBank/DDBJ databases">
        <authorList>
            <person name="Manzano-Marin A."/>
            <person name="Manzano-Marin A."/>
        </authorList>
    </citation>
    <scope>NUCLEOTIDE SEQUENCE [LARGE SCALE GENOMIC DNA]</scope>
    <source>
        <strain evidence="14 15">ErCicuneomaculata</strain>
    </source>
</reference>
<dbReference type="OrthoDB" id="9809248at2"/>
<evidence type="ECO:0000256" key="8">
    <source>
        <dbReference type="ARBA" id="ARBA00023136"/>
    </source>
</evidence>
<feature type="transmembrane region" description="Helical" evidence="10">
    <location>
        <begin position="315"/>
        <end position="337"/>
    </location>
</feature>
<name>A0A451D260_9GAMM</name>
<evidence type="ECO:0000256" key="10">
    <source>
        <dbReference type="HAMAP-Rule" id="MF_01465"/>
    </source>
</evidence>
<dbReference type="PROSITE" id="PS00755">
    <property type="entry name" value="SECY_1"/>
    <property type="match status" value="1"/>
</dbReference>
<dbReference type="GO" id="GO:0005886">
    <property type="term" value="C:plasma membrane"/>
    <property type="evidence" value="ECO:0007669"/>
    <property type="project" value="UniProtKB-SubCell"/>
</dbReference>
<dbReference type="InterPro" id="IPR002208">
    <property type="entry name" value="SecY/SEC61-alpha"/>
</dbReference>
<keyword evidence="10" id="KW-1003">Cell membrane</keyword>
<evidence type="ECO:0000313" key="15">
    <source>
        <dbReference type="Proteomes" id="UP000294412"/>
    </source>
</evidence>
<evidence type="ECO:0000256" key="5">
    <source>
        <dbReference type="ARBA" id="ARBA00022927"/>
    </source>
</evidence>
<feature type="transmembrane region" description="Helical" evidence="10">
    <location>
        <begin position="186"/>
        <end position="203"/>
    </location>
</feature>
<dbReference type="RefSeq" id="WP_157993499.1">
    <property type="nucleotide sequence ID" value="NZ_LR217703.1"/>
</dbReference>
<organism evidence="14 15">
    <name type="scientific">Candidatus Erwinia haradaeae</name>
    <dbReference type="NCBI Taxonomy" id="1922217"/>
    <lineage>
        <taxon>Bacteria</taxon>
        <taxon>Pseudomonadati</taxon>
        <taxon>Pseudomonadota</taxon>
        <taxon>Gammaproteobacteria</taxon>
        <taxon>Enterobacterales</taxon>
        <taxon>Erwiniaceae</taxon>
        <taxon>Erwinia</taxon>
    </lineage>
</organism>
<dbReference type="SUPFAM" id="SSF103491">
    <property type="entry name" value="Preprotein translocase SecY subunit"/>
    <property type="match status" value="1"/>
</dbReference>
<dbReference type="GO" id="GO:0006605">
    <property type="term" value="P:protein targeting"/>
    <property type="evidence" value="ECO:0007669"/>
    <property type="project" value="UniProtKB-UniRule"/>
</dbReference>
<protein>
    <recommendedName>
        <fullName evidence="9 10">Protein translocase subunit SecY</fullName>
    </recommendedName>
</protein>
<feature type="transmembrane region" description="Helical" evidence="10">
    <location>
        <begin position="373"/>
        <end position="391"/>
    </location>
</feature>
<dbReference type="PIRSF" id="PIRSF004557">
    <property type="entry name" value="SecY"/>
    <property type="match status" value="1"/>
</dbReference>
<comment type="similarity">
    <text evidence="2 10 13">Belongs to the SecY/SEC61-alpha family.</text>
</comment>
<keyword evidence="8 10" id="KW-0472">Membrane</keyword>
<keyword evidence="4 10" id="KW-0812">Transmembrane</keyword>
<keyword evidence="6 10" id="KW-1133">Transmembrane helix</keyword>
<dbReference type="InterPro" id="IPR030659">
    <property type="entry name" value="SecY_CS"/>
</dbReference>
<dbReference type="PANTHER" id="PTHR10906">
    <property type="entry name" value="SECY/SEC61-ALPHA FAMILY MEMBER"/>
    <property type="match status" value="1"/>
</dbReference>
<comment type="function">
    <text evidence="10 11">The central subunit of the protein translocation channel SecYEG. Consists of two halves formed by TMs 1-5 and 6-10. These two domains form a lateral gate at the front which open onto the bilayer between TMs 2 and 7, and are clamped together by SecE at the back. The channel is closed by both a pore ring composed of hydrophobic SecY resides and a short helix (helix 2A) on the extracellular side of the membrane which forms a plug. The plug probably moves laterally to allow the channel to open. The ring and the pore may move independently.</text>
</comment>
<feature type="transmembrane region" description="Helical" evidence="10">
    <location>
        <begin position="397"/>
        <end position="417"/>
    </location>
</feature>
<dbReference type="EMBL" id="LR217703">
    <property type="protein sequence ID" value="VFP79731.1"/>
    <property type="molecule type" value="Genomic_DNA"/>
</dbReference>
<gene>
    <name evidence="10 14" type="primary">secY</name>
    <name evidence="14" type="ORF">ERCICUMA2628_275</name>
</gene>
<dbReference type="HAMAP" id="MF_01465">
    <property type="entry name" value="SecY"/>
    <property type="match status" value="1"/>
</dbReference>
<comment type="subcellular location">
    <subcellularLocation>
        <location evidence="10">Cell membrane</location>
        <topology evidence="10">Multi-pass membrane protein</topology>
    </subcellularLocation>
    <subcellularLocation>
        <location evidence="1 12">Membrane</location>
        <topology evidence="1 12">Multi-pass membrane protein</topology>
    </subcellularLocation>
</comment>
<evidence type="ECO:0000256" key="2">
    <source>
        <dbReference type="ARBA" id="ARBA00005751"/>
    </source>
</evidence>
<feature type="transmembrane region" description="Helical" evidence="10">
    <location>
        <begin position="23"/>
        <end position="44"/>
    </location>
</feature>
<evidence type="ECO:0000256" key="6">
    <source>
        <dbReference type="ARBA" id="ARBA00022989"/>
    </source>
</evidence>
<feature type="transmembrane region" description="Helical" evidence="10">
    <location>
        <begin position="119"/>
        <end position="142"/>
    </location>
</feature>
<dbReference type="PRINTS" id="PR00303">
    <property type="entry name" value="SECYTRNLCASE"/>
</dbReference>
<dbReference type="InterPro" id="IPR026593">
    <property type="entry name" value="SecY"/>
</dbReference>
<keyword evidence="5 10" id="KW-0653">Protein transport</keyword>
<evidence type="ECO:0000256" key="3">
    <source>
        <dbReference type="ARBA" id="ARBA00022448"/>
    </source>
</evidence>
<dbReference type="NCBIfam" id="TIGR00967">
    <property type="entry name" value="3a0501s007"/>
    <property type="match status" value="1"/>
</dbReference>
<keyword evidence="7 10" id="KW-0811">Translocation</keyword>